<evidence type="ECO:0008006" key="3">
    <source>
        <dbReference type="Google" id="ProtNLM"/>
    </source>
</evidence>
<sequence>MKRFGIFLLTLLSACSTTQQLPQNTPNDEGEYYMPSGVREVARKRLLPDPTNGLGQTNDPSIRVNDIRLTSNYTVLYMTYSNNGPYSSGASSISFRPDAKLVAADGVRTYSFVKAEGIPLSPQDRSVHAGDKVDFVLYFKRLDPDVQEFAMFECKSEETVSCWNVVNMKVSSAGSPTSTPK</sequence>
<dbReference type="Proteomes" id="UP001500936">
    <property type="component" value="Unassembled WGS sequence"/>
</dbReference>
<dbReference type="PROSITE" id="PS51257">
    <property type="entry name" value="PROKAR_LIPOPROTEIN"/>
    <property type="match status" value="1"/>
</dbReference>
<keyword evidence="2" id="KW-1185">Reference proteome</keyword>
<gene>
    <name evidence="1" type="ORF">GCM10023187_19930</name>
</gene>
<organism evidence="1 2">
    <name type="scientific">Nibrella viscosa</name>
    <dbReference type="NCBI Taxonomy" id="1084524"/>
    <lineage>
        <taxon>Bacteria</taxon>
        <taxon>Pseudomonadati</taxon>
        <taxon>Bacteroidota</taxon>
        <taxon>Cytophagia</taxon>
        <taxon>Cytophagales</taxon>
        <taxon>Spirosomataceae</taxon>
        <taxon>Nibrella</taxon>
    </lineage>
</organism>
<protein>
    <recommendedName>
        <fullName evidence="3">Lipoprotein</fullName>
    </recommendedName>
</protein>
<dbReference type="RefSeq" id="WP_345266540.1">
    <property type="nucleotide sequence ID" value="NZ_BAABHB010000003.1"/>
</dbReference>
<proteinExistence type="predicted"/>
<comment type="caution">
    <text evidence="1">The sequence shown here is derived from an EMBL/GenBank/DDBJ whole genome shotgun (WGS) entry which is preliminary data.</text>
</comment>
<dbReference type="EMBL" id="BAABHB010000003">
    <property type="protein sequence ID" value="GAA4403654.1"/>
    <property type="molecule type" value="Genomic_DNA"/>
</dbReference>
<name>A0ABP8KBT8_9BACT</name>
<evidence type="ECO:0000313" key="2">
    <source>
        <dbReference type="Proteomes" id="UP001500936"/>
    </source>
</evidence>
<evidence type="ECO:0000313" key="1">
    <source>
        <dbReference type="EMBL" id="GAA4403654.1"/>
    </source>
</evidence>
<reference evidence="2" key="1">
    <citation type="journal article" date="2019" name="Int. J. Syst. Evol. Microbiol.">
        <title>The Global Catalogue of Microorganisms (GCM) 10K type strain sequencing project: providing services to taxonomists for standard genome sequencing and annotation.</title>
        <authorList>
            <consortium name="The Broad Institute Genomics Platform"/>
            <consortium name="The Broad Institute Genome Sequencing Center for Infectious Disease"/>
            <person name="Wu L."/>
            <person name="Ma J."/>
        </authorList>
    </citation>
    <scope>NUCLEOTIDE SEQUENCE [LARGE SCALE GENOMIC DNA]</scope>
    <source>
        <strain evidence="2">JCM 17925</strain>
    </source>
</reference>
<accession>A0ABP8KBT8</accession>